<evidence type="ECO:0000256" key="1">
    <source>
        <dbReference type="SAM" id="MobiDB-lite"/>
    </source>
</evidence>
<evidence type="ECO:0000313" key="3">
    <source>
        <dbReference type="Proteomes" id="UP001159363"/>
    </source>
</evidence>
<sequence>MKITAVMAFHSNMIQPAGECWDGSLTKAMADSFPDPCPIPLPCAICTVSNDLAVDETLSPTTYQHYYVDRTAHTQRLERSPPTRRTRLDEQRGRSRIFICGNCFVRCHWSADFLRDLPFFAPPFHFGAASYSSCFSYIIKGAHVWRRAFLGEGGKRQSSCCLRIVTVVIIGDREAMKCNGKGNGNTLTKPSGERQRPPRFPRQGVRRRLGGGDATWHHSPLAPELEGKGIKSHETTARTRHARDVDGYRNSVVWVGEMLRGTTVPLPLSWKKKGSRATRRLREPGTRDSQNRQVGVASVHTSLRELERTSFLHPGHCHGAVAVLDRKVAEAAVRSPGPAGMQGRRKREIPKKTCRPAASSGAIPICENPGMTQPSSGTSSPLELWQSAEQSAAELPNPHKPPNGLCVDTYLPPPHTPTTHPTLHRSEPAQLHDASCSYALYRPSPECEVREVTHPSIIVFQLSQPIQEGDNFLVVCTSGAGCS</sequence>
<gene>
    <name evidence="2" type="ORF">PR048_007735</name>
</gene>
<accession>A0ABQ9HWQ9</accession>
<feature type="compositionally biased region" description="Basic and acidic residues" evidence="1">
    <location>
        <begin position="280"/>
        <end position="290"/>
    </location>
</feature>
<keyword evidence="3" id="KW-1185">Reference proteome</keyword>
<comment type="caution">
    <text evidence="2">The sequence shown here is derived from an EMBL/GenBank/DDBJ whole genome shotgun (WGS) entry which is preliminary data.</text>
</comment>
<reference evidence="2 3" key="1">
    <citation type="submission" date="2023-02" db="EMBL/GenBank/DDBJ databases">
        <title>LHISI_Scaffold_Assembly.</title>
        <authorList>
            <person name="Stuart O.P."/>
            <person name="Cleave R."/>
            <person name="Magrath M.J.L."/>
            <person name="Mikheyev A.S."/>
        </authorList>
    </citation>
    <scope>NUCLEOTIDE SEQUENCE [LARGE SCALE GENOMIC DNA]</scope>
    <source>
        <strain evidence="2">Daus_M_001</strain>
        <tissue evidence="2">Leg muscle</tissue>
    </source>
</reference>
<feature type="region of interest" description="Disordered" evidence="1">
    <location>
        <begin position="272"/>
        <end position="296"/>
    </location>
</feature>
<organism evidence="2 3">
    <name type="scientific">Dryococelus australis</name>
    <dbReference type="NCBI Taxonomy" id="614101"/>
    <lineage>
        <taxon>Eukaryota</taxon>
        <taxon>Metazoa</taxon>
        <taxon>Ecdysozoa</taxon>
        <taxon>Arthropoda</taxon>
        <taxon>Hexapoda</taxon>
        <taxon>Insecta</taxon>
        <taxon>Pterygota</taxon>
        <taxon>Neoptera</taxon>
        <taxon>Polyneoptera</taxon>
        <taxon>Phasmatodea</taxon>
        <taxon>Verophasmatodea</taxon>
        <taxon>Anareolatae</taxon>
        <taxon>Phasmatidae</taxon>
        <taxon>Eurycanthinae</taxon>
        <taxon>Dryococelus</taxon>
    </lineage>
</organism>
<feature type="compositionally biased region" description="Polar residues" evidence="1">
    <location>
        <begin position="370"/>
        <end position="381"/>
    </location>
</feature>
<proteinExistence type="predicted"/>
<feature type="region of interest" description="Disordered" evidence="1">
    <location>
        <begin position="179"/>
        <end position="243"/>
    </location>
</feature>
<feature type="compositionally biased region" description="Basic residues" evidence="1">
    <location>
        <begin position="343"/>
        <end position="354"/>
    </location>
</feature>
<protein>
    <submittedName>
        <fullName evidence="2">Uncharacterized protein</fullName>
    </submittedName>
</protein>
<feature type="region of interest" description="Disordered" evidence="1">
    <location>
        <begin position="334"/>
        <end position="384"/>
    </location>
</feature>
<dbReference type="Proteomes" id="UP001159363">
    <property type="component" value="Chromosome 3"/>
</dbReference>
<evidence type="ECO:0000313" key="2">
    <source>
        <dbReference type="EMBL" id="KAJ8888248.1"/>
    </source>
</evidence>
<dbReference type="EMBL" id="JARBHB010000003">
    <property type="protein sequence ID" value="KAJ8888248.1"/>
    <property type="molecule type" value="Genomic_DNA"/>
</dbReference>
<feature type="compositionally biased region" description="Basic and acidic residues" evidence="1">
    <location>
        <begin position="225"/>
        <end position="243"/>
    </location>
</feature>
<name>A0ABQ9HWQ9_9NEOP</name>